<dbReference type="Proteomes" id="UP000611723">
    <property type="component" value="Unassembled WGS sequence"/>
</dbReference>
<proteinExistence type="predicted"/>
<evidence type="ECO:0000313" key="3">
    <source>
        <dbReference type="EMBL" id="MBK6264732.1"/>
    </source>
</evidence>
<organism evidence="3 4">
    <name type="scientific">Marivirga aurantiaca</name>
    <dbReference type="NCBI Taxonomy" id="2802615"/>
    <lineage>
        <taxon>Bacteria</taxon>
        <taxon>Pseudomonadati</taxon>
        <taxon>Bacteroidota</taxon>
        <taxon>Cytophagia</taxon>
        <taxon>Cytophagales</taxon>
        <taxon>Marivirgaceae</taxon>
        <taxon>Marivirga</taxon>
    </lineage>
</organism>
<feature type="signal peptide" evidence="1">
    <location>
        <begin position="1"/>
        <end position="20"/>
    </location>
</feature>
<comment type="caution">
    <text evidence="3">The sequence shown here is derived from an EMBL/GenBank/DDBJ whole genome shotgun (WGS) entry which is preliminary data.</text>
</comment>
<dbReference type="InterPro" id="IPR043738">
    <property type="entry name" value="DUF5683"/>
</dbReference>
<dbReference type="EMBL" id="JAEQBW010000002">
    <property type="protein sequence ID" value="MBK6264732.1"/>
    <property type="molecule type" value="Genomic_DNA"/>
</dbReference>
<protein>
    <recommendedName>
        <fullName evidence="2">DUF5683 domain-containing protein</fullName>
    </recommendedName>
</protein>
<reference evidence="3" key="1">
    <citation type="submission" date="2021-01" db="EMBL/GenBank/DDBJ databases">
        <title>Marivirga aurantiaca sp. nov., isolated from intertidal surface sediments.</title>
        <authorList>
            <person name="Zhang M."/>
        </authorList>
    </citation>
    <scope>NUCLEOTIDE SEQUENCE</scope>
    <source>
        <strain evidence="3">S37H4</strain>
    </source>
</reference>
<dbReference type="RefSeq" id="WP_201430402.1">
    <property type="nucleotide sequence ID" value="NZ_JAEQBW010000002.1"/>
</dbReference>
<accession>A0A935C839</accession>
<gene>
    <name evidence="3" type="ORF">JKA74_06760</name>
</gene>
<keyword evidence="1" id="KW-0732">Signal</keyword>
<evidence type="ECO:0000313" key="4">
    <source>
        <dbReference type="Proteomes" id="UP000611723"/>
    </source>
</evidence>
<feature type="chain" id="PRO_5037979457" description="DUF5683 domain-containing protein" evidence="1">
    <location>
        <begin position="21"/>
        <end position="204"/>
    </location>
</feature>
<dbReference type="Pfam" id="PF18935">
    <property type="entry name" value="DUF5683"/>
    <property type="match status" value="1"/>
</dbReference>
<evidence type="ECO:0000259" key="2">
    <source>
        <dbReference type="Pfam" id="PF18935"/>
    </source>
</evidence>
<name>A0A935C839_9BACT</name>
<feature type="domain" description="DUF5683" evidence="2">
    <location>
        <begin position="52"/>
        <end position="203"/>
    </location>
</feature>
<sequence length="204" mass="23826">MRCIFLLILFSSCYTLPLFGQEEDSVMILDNSETVVTSEEDIETFRELEPEHSPRLAAMYSAAIPGLGQFYNEKYWKIPIVYSLGVFAAFQIKSNHQNFMLFRNAYINIVDGNPTNDIELQRFYDRGLTTESIERRVERFKRDRDYWIILAGLFYVLNIVDATVDAHLREFNINPDLSIKVEPTLHRSPYNNMQAGLTFSLRFK</sequence>
<keyword evidence="4" id="KW-1185">Reference proteome</keyword>
<evidence type="ECO:0000256" key="1">
    <source>
        <dbReference type="SAM" id="SignalP"/>
    </source>
</evidence>
<dbReference type="AlphaFoldDB" id="A0A935C839"/>